<evidence type="ECO:0000313" key="1">
    <source>
        <dbReference type="Proteomes" id="UP000694941"/>
    </source>
</evidence>
<gene>
    <name evidence="2" type="primary">LOC106474888</name>
</gene>
<dbReference type="Proteomes" id="UP000694941">
    <property type="component" value="Unplaced"/>
</dbReference>
<name>A0ABM1TSL8_LIMPO</name>
<accession>A0ABM1TSL8</accession>
<organism evidence="1 2">
    <name type="scientific">Limulus polyphemus</name>
    <name type="common">Atlantic horseshoe crab</name>
    <dbReference type="NCBI Taxonomy" id="6850"/>
    <lineage>
        <taxon>Eukaryota</taxon>
        <taxon>Metazoa</taxon>
        <taxon>Ecdysozoa</taxon>
        <taxon>Arthropoda</taxon>
        <taxon>Chelicerata</taxon>
        <taxon>Merostomata</taxon>
        <taxon>Xiphosura</taxon>
        <taxon>Limulidae</taxon>
        <taxon>Limulus</taxon>
    </lineage>
</organism>
<reference evidence="2" key="1">
    <citation type="submission" date="2025-08" db="UniProtKB">
        <authorList>
            <consortium name="RefSeq"/>
        </authorList>
    </citation>
    <scope>IDENTIFICATION</scope>
    <source>
        <tissue evidence="2">Muscle</tissue>
    </source>
</reference>
<dbReference type="InterPro" id="IPR027417">
    <property type="entry name" value="P-loop_NTPase"/>
</dbReference>
<keyword evidence="1" id="KW-1185">Reference proteome</keyword>
<dbReference type="PANTHER" id="PTHR10704">
    <property type="entry name" value="CARBOHYDRATE SULFOTRANSFERASE"/>
    <property type="match status" value="1"/>
</dbReference>
<dbReference type="InterPro" id="IPR051135">
    <property type="entry name" value="Gal/GlcNAc/GalNAc_ST"/>
</dbReference>
<dbReference type="GeneID" id="106474888"/>
<evidence type="ECO:0000313" key="2">
    <source>
        <dbReference type="RefSeq" id="XP_022258874.1"/>
    </source>
</evidence>
<dbReference type="Gene3D" id="3.40.50.300">
    <property type="entry name" value="P-loop containing nucleotide triphosphate hydrolases"/>
    <property type="match status" value="1"/>
</dbReference>
<protein>
    <submittedName>
        <fullName evidence="2">Carbohydrate sulfotransferase 4-like</fullName>
    </submittedName>
</protein>
<dbReference type="SUPFAM" id="SSF52540">
    <property type="entry name" value="P-loop containing nucleoside triphosphate hydrolases"/>
    <property type="match status" value="1"/>
</dbReference>
<sequence length="347" mass="41227">MQVAAVKHFPSPTNHVKPVILLQAYWRSGSTFTGEMISNYPGVFYRYEPFMYFDLFRELDSEQTKAAIKTLRHLTRCEYENVDDFFQQVRLGEWNSDTLFRYRNCSWPCFRRPVESCLYQANPSRCFSTPTERCLGKHFLSKACRMSSSLLFKIVRLRLAKLAMLLDEPEFHRLKIINLVRDPRAIISSRNKRRWCVSDACRSPESLCEAMRKDIAAGETLKKHHQQRFFRFRFEDLSLWPYETTKKLFNFLELPSHPRIDFFLRKRINTLLTHTFYDHDGKLQSPTTHKKPVRVIFRWVDELHWEEILTIQKACGDVLQKLGYKLVNSTQQMRNFYPVGPHGMADF</sequence>
<dbReference type="RefSeq" id="XP_022258874.1">
    <property type="nucleotide sequence ID" value="XM_022403166.1"/>
</dbReference>
<dbReference type="Pfam" id="PF13469">
    <property type="entry name" value="Sulfotransfer_3"/>
    <property type="match status" value="1"/>
</dbReference>
<proteinExistence type="predicted"/>
<dbReference type="PANTHER" id="PTHR10704:SF44">
    <property type="entry name" value="LD35051P-RELATED"/>
    <property type="match status" value="1"/>
</dbReference>